<sequence>MSTPSVPPPCPHLAAHRLSSRPLRFLRRCLRVCPLGRPEIRRGPRELLSCSPCAIASPSPTSRLYVCLSCAAVFCPSHTATHASASAGPGHEIAVDVDRAELFCAACGDRVYDPDFDHAVFLAQSSTPPRFSPPPPPPPPPLPSTSAGASITRTDGRKENTPRGHRDRSSAAKPRLRSLSSLSRPLVTPTTSIDQHWCR</sequence>
<dbReference type="InterPro" id="IPR013083">
    <property type="entry name" value="Znf_RING/FYVE/PHD"/>
</dbReference>
<dbReference type="InterPro" id="IPR001607">
    <property type="entry name" value="Znf_UBP"/>
</dbReference>
<feature type="domain" description="UBP-type" evidence="3">
    <location>
        <begin position="8"/>
        <end position="133"/>
    </location>
</feature>
<dbReference type="STRING" id="4577.A0A1D6JS92"/>
<evidence type="ECO:0000256" key="2">
    <source>
        <dbReference type="SAM" id="MobiDB-lite"/>
    </source>
</evidence>
<keyword evidence="1" id="KW-0863">Zinc-finger</keyword>
<feature type="compositionally biased region" description="Pro residues" evidence="2">
    <location>
        <begin position="130"/>
        <end position="143"/>
    </location>
</feature>
<keyword evidence="1" id="KW-0479">Metal-binding</keyword>
<evidence type="ECO:0000259" key="3">
    <source>
        <dbReference type="PROSITE" id="PS50271"/>
    </source>
</evidence>
<gene>
    <name evidence="4" type="ORF">ZEAMMB73_Zm00001d028127</name>
</gene>
<protein>
    <recommendedName>
        <fullName evidence="3">UBP-type domain-containing protein</fullName>
    </recommendedName>
</protein>
<feature type="region of interest" description="Disordered" evidence="2">
    <location>
        <begin position="125"/>
        <end position="199"/>
    </location>
</feature>
<dbReference type="SUPFAM" id="SSF57850">
    <property type="entry name" value="RING/U-box"/>
    <property type="match status" value="1"/>
</dbReference>
<dbReference type="InParanoid" id="A0A1D6JS92"/>
<reference evidence="4" key="1">
    <citation type="submission" date="2015-12" db="EMBL/GenBank/DDBJ databases">
        <title>Update maize B73 reference genome by single molecule sequencing technologies.</title>
        <authorList>
            <consortium name="Maize Genome Sequencing Project"/>
            <person name="Ware D."/>
        </authorList>
    </citation>
    <scope>NUCLEOTIDE SEQUENCE [LARGE SCALE GENOMIC DNA]</scope>
    <source>
        <tissue evidence="4">Seedling</tissue>
    </source>
</reference>
<keyword evidence="1" id="KW-0862">Zinc</keyword>
<dbReference type="Gene3D" id="3.30.40.10">
    <property type="entry name" value="Zinc/RING finger domain, C3HC4 (zinc finger)"/>
    <property type="match status" value="1"/>
</dbReference>
<organism evidence="4">
    <name type="scientific">Zea mays</name>
    <name type="common">Maize</name>
    <dbReference type="NCBI Taxonomy" id="4577"/>
    <lineage>
        <taxon>Eukaryota</taxon>
        <taxon>Viridiplantae</taxon>
        <taxon>Streptophyta</taxon>
        <taxon>Embryophyta</taxon>
        <taxon>Tracheophyta</taxon>
        <taxon>Spermatophyta</taxon>
        <taxon>Magnoliopsida</taxon>
        <taxon>Liliopsida</taxon>
        <taxon>Poales</taxon>
        <taxon>Poaceae</taxon>
        <taxon>PACMAD clade</taxon>
        <taxon>Panicoideae</taxon>
        <taxon>Andropogonodae</taxon>
        <taxon>Andropogoneae</taxon>
        <taxon>Tripsacinae</taxon>
        <taxon>Zea</taxon>
    </lineage>
</organism>
<dbReference type="AlphaFoldDB" id="A0A1D6JS92"/>
<evidence type="ECO:0000256" key="1">
    <source>
        <dbReference type="PROSITE-ProRule" id="PRU00502"/>
    </source>
</evidence>
<feature type="compositionally biased region" description="Basic and acidic residues" evidence="2">
    <location>
        <begin position="154"/>
        <end position="170"/>
    </location>
</feature>
<dbReference type="Pfam" id="PF02148">
    <property type="entry name" value="zf-UBP"/>
    <property type="match status" value="1"/>
</dbReference>
<accession>A0A1D6JS92</accession>
<proteinExistence type="predicted"/>
<dbReference type="ExpressionAtlas" id="A0A1D6JS92">
    <property type="expression patterns" value="baseline and differential"/>
</dbReference>
<dbReference type="GO" id="GO:0008270">
    <property type="term" value="F:zinc ion binding"/>
    <property type="evidence" value="ECO:0007669"/>
    <property type="project" value="UniProtKB-KW"/>
</dbReference>
<feature type="compositionally biased region" description="Polar residues" evidence="2">
    <location>
        <begin position="188"/>
        <end position="199"/>
    </location>
</feature>
<name>A0A1D6JS92_MAIZE</name>
<dbReference type="PROSITE" id="PS50271">
    <property type="entry name" value="ZF_UBP"/>
    <property type="match status" value="1"/>
</dbReference>
<evidence type="ECO:0000313" key="4">
    <source>
        <dbReference type="EMBL" id="ONL94784.1"/>
    </source>
</evidence>
<feature type="compositionally biased region" description="Low complexity" evidence="2">
    <location>
        <begin position="171"/>
        <end position="186"/>
    </location>
</feature>
<dbReference type="EMBL" id="CM007647">
    <property type="protein sequence ID" value="ONL94784.1"/>
    <property type="molecule type" value="Genomic_DNA"/>
</dbReference>